<feature type="domain" description="eCIS core" evidence="2">
    <location>
        <begin position="270"/>
        <end position="347"/>
    </location>
</feature>
<evidence type="ECO:0000313" key="3">
    <source>
        <dbReference type="EMBL" id="TKD05241.1"/>
    </source>
</evidence>
<accession>A0A4U1JAE8</accession>
<keyword evidence="4" id="KW-1185">Reference proteome</keyword>
<dbReference type="EMBL" id="SSMQ01000021">
    <property type="protein sequence ID" value="TKD05241.1"/>
    <property type="molecule type" value="Genomic_DNA"/>
</dbReference>
<dbReference type="AlphaFoldDB" id="A0A4U1JAE8"/>
<feature type="region of interest" description="Disordered" evidence="1">
    <location>
        <begin position="126"/>
        <end position="187"/>
    </location>
</feature>
<reference evidence="3 4" key="1">
    <citation type="submission" date="2019-04" db="EMBL/GenBank/DDBJ databases">
        <authorList>
            <person name="Li Y."/>
            <person name="Wang J."/>
        </authorList>
    </citation>
    <scope>NUCLEOTIDE SEQUENCE [LARGE SCALE GENOMIC DNA]</scope>
    <source>
        <strain evidence="3 4">DSM 14668</strain>
    </source>
</reference>
<proteinExistence type="predicted"/>
<gene>
    <name evidence="3" type="ORF">E8A74_20770</name>
</gene>
<comment type="caution">
    <text evidence="3">The sequence shown here is derived from an EMBL/GenBank/DDBJ whole genome shotgun (WGS) entry which is preliminary data.</text>
</comment>
<evidence type="ECO:0000256" key="1">
    <source>
        <dbReference type="SAM" id="MobiDB-lite"/>
    </source>
</evidence>
<dbReference type="Pfam" id="PF13699">
    <property type="entry name" value="eCIS_core"/>
    <property type="match status" value="1"/>
</dbReference>
<dbReference type="Proteomes" id="UP000309215">
    <property type="component" value="Unassembled WGS sequence"/>
</dbReference>
<feature type="compositionally biased region" description="Basic and acidic residues" evidence="1">
    <location>
        <begin position="134"/>
        <end position="143"/>
    </location>
</feature>
<sequence length="621" mass="66882">MGEGTSSYGFPPVLPFGSLVDDSNGSAGVPMPSEGSGGDSCSGRPSLLARLSRNGPVVLDFEYDGYEHLPEITTTAAVPSLARCAVGANASAQHLGRSRSVRCGKQEGEPRARFRCRLRLLDRRGGSSMTTFDSRQRRFEPRHPTPRPTRQRFPSAARMTQWLSNGASSMGREAGDAEHHDAGDLLPSAPWRRSLAEIPIFPQGASRTSGRANETAPSTAANVMGEQAPGTLSAGRGLGSAEMGAPAELHTGAIGPVLQRVASRQGQGQPLPPPLRHRFEQSFRVDLGAVRVHADPEAAAMANAAEALAFASGTDIYLASGAYQPGTATGEHLMAHEVAHVVEQAAGRAPPGVSRPGDAHELAADAAAHAAVAGHRAQRKAPAQVKPGVSQSLQRTVRFTGGMQKKINAQFMHFIRGLRQYLAIGVTYTLENEGQTAILTDPEIDVERQREITDLFSKNYDAYYAVPEPQLHRPKKTRDEAKADALSKWVTVRDAVLSYLKKKNVDVVEMTKARARGAEAVSTMIGPDEIQVNVKDYTKTTESDASVALSFNGFWRLTHEILHLALEIKADKDDDREPGPGKIEAYLNPLRIGFGLPQRTNYGSTDNMIQFEGGGHVIYPR</sequence>
<evidence type="ECO:0000313" key="4">
    <source>
        <dbReference type="Proteomes" id="UP000309215"/>
    </source>
</evidence>
<evidence type="ECO:0000259" key="2">
    <source>
        <dbReference type="Pfam" id="PF13699"/>
    </source>
</evidence>
<dbReference type="InterPro" id="IPR025295">
    <property type="entry name" value="eCIS_core_dom"/>
</dbReference>
<protein>
    <submittedName>
        <fullName evidence="3">DUF4157 domain-containing protein</fullName>
    </submittedName>
</protein>
<feature type="region of interest" description="Disordered" evidence="1">
    <location>
        <begin position="24"/>
        <end position="46"/>
    </location>
</feature>
<feature type="compositionally biased region" description="Basic and acidic residues" evidence="1">
    <location>
        <begin position="173"/>
        <end position="183"/>
    </location>
</feature>
<name>A0A4U1JAE8_9BACT</name>
<organism evidence="3 4">
    <name type="scientific">Polyangium fumosum</name>
    <dbReference type="NCBI Taxonomy" id="889272"/>
    <lineage>
        <taxon>Bacteria</taxon>
        <taxon>Pseudomonadati</taxon>
        <taxon>Myxococcota</taxon>
        <taxon>Polyangia</taxon>
        <taxon>Polyangiales</taxon>
        <taxon>Polyangiaceae</taxon>
        <taxon>Polyangium</taxon>
    </lineage>
</organism>